<dbReference type="InterPro" id="IPR039265">
    <property type="entry name" value="DIR1-like"/>
</dbReference>
<accession>A0ABM1RQ33</accession>
<reference evidence="2" key="1">
    <citation type="journal article" date="2014" name="Nat. Commun.">
        <title>The emerging biofuel crop Camelina sativa retains a highly undifferentiated hexaploid genome structure.</title>
        <authorList>
            <person name="Kagale S."/>
            <person name="Koh C."/>
            <person name="Nixon J."/>
            <person name="Bollina V."/>
            <person name="Clarke W.E."/>
            <person name="Tuteja R."/>
            <person name="Spillane C."/>
            <person name="Robinson S.J."/>
            <person name="Links M.G."/>
            <person name="Clarke C."/>
            <person name="Higgins E.E."/>
            <person name="Huebert T."/>
            <person name="Sharpe A.G."/>
            <person name="Parkin I.A."/>
        </authorList>
    </citation>
    <scope>NUCLEOTIDE SEQUENCE [LARGE SCALE GENOMIC DNA]</scope>
    <source>
        <strain evidence="2">cv. DH55</strain>
    </source>
</reference>
<organism evidence="2 3">
    <name type="scientific">Camelina sativa</name>
    <name type="common">False flax</name>
    <name type="synonym">Myagrum sativum</name>
    <dbReference type="NCBI Taxonomy" id="90675"/>
    <lineage>
        <taxon>Eukaryota</taxon>
        <taxon>Viridiplantae</taxon>
        <taxon>Streptophyta</taxon>
        <taxon>Embryophyta</taxon>
        <taxon>Tracheophyta</taxon>
        <taxon>Spermatophyta</taxon>
        <taxon>Magnoliopsida</taxon>
        <taxon>eudicotyledons</taxon>
        <taxon>Gunneridae</taxon>
        <taxon>Pentapetalae</taxon>
        <taxon>rosids</taxon>
        <taxon>malvids</taxon>
        <taxon>Brassicales</taxon>
        <taxon>Brassicaceae</taxon>
        <taxon>Camelineae</taxon>
        <taxon>Camelina</taxon>
    </lineage>
</organism>
<reference evidence="3" key="2">
    <citation type="submission" date="2025-08" db="UniProtKB">
        <authorList>
            <consortium name="RefSeq"/>
        </authorList>
    </citation>
    <scope>IDENTIFICATION</scope>
    <source>
        <tissue evidence="3">Leaf</tissue>
    </source>
</reference>
<dbReference type="Proteomes" id="UP000694864">
    <property type="component" value="Chromosome 5"/>
</dbReference>
<gene>
    <name evidence="3" type="primary">LOC109133045</name>
</gene>
<dbReference type="CDD" id="cd00010">
    <property type="entry name" value="AAI_LTSS"/>
    <property type="match status" value="1"/>
</dbReference>
<feature type="chain" id="PRO_5045429026" evidence="1">
    <location>
        <begin position="24"/>
        <end position="98"/>
    </location>
</feature>
<evidence type="ECO:0000313" key="2">
    <source>
        <dbReference type="Proteomes" id="UP000694864"/>
    </source>
</evidence>
<dbReference type="PANTHER" id="PTHR33122:SF13">
    <property type="entry name" value="BIFUNCTIONAL INHIBITOR_LIPID-TRANSFER PROTEIN_SEED STORAGE 2S ALBUMIN SUPERFAMILY PROTEIN"/>
    <property type="match status" value="1"/>
</dbReference>
<protein>
    <submittedName>
        <fullName evidence="3">Uncharacterized protein LOC109133045</fullName>
    </submittedName>
</protein>
<keyword evidence="1" id="KW-0732">Signal</keyword>
<dbReference type="RefSeq" id="XP_019101121.1">
    <property type="nucleotide sequence ID" value="XM_019245576.1"/>
</dbReference>
<evidence type="ECO:0000313" key="3">
    <source>
        <dbReference type="RefSeq" id="XP_019101121.1"/>
    </source>
</evidence>
<dbReference type="SUPFAM" id="SSF47699">
    <property type="entry name" value="Bifunctional inhibitor/lipid-transfer protein/seed storage 2S albumin"/>
    <property type="match status" value="1"/>
</dbReference>
<sequence length="98" mass="10115">MKCCRFVAVDLMSLLITLASTEAAGECGRMTIGQAAASLTPCLPATKNPRGKVLPVFCSKVGALIRTNSRCHCAAMLSPLAKRSGISPGIAIGVPKTL</sequence>
<name>A0ABM1RQ33_CAMSA</name>
<dbReference type="InterPro" id="IPR036312">
    <property type="entry name" value="Bifun_inhib/LTP/seed_sf"/>
</dbReference>
<feature type="signal peptide" evidence="1">
    <location>
        <begin position="1"/>
        <end position="23"/>
    </location>
</feature>
<dbReference type="PANTHER" id="PTHR33122">
    <property type="entry name" value="LIPID BINDING PROTEIN-RELATED"/>
    <property type="match status" value="1"/>
</dbReference>
<evidence type="ECO:0000256" key="1">
    <source>
        <dbReference type="SAM" id="SignalP"/>
    </source>
</evidence>
<keyword evidence="2" id="KW-1185">Reference proteome</keyword>
<proteinExistence type="predicted"/>
<dbReference type="GeneID" id="109133045"/>